<gene>
    <name evidence="2" type="ORF">DFR28_102998</name>
</gene>
<dbReference type="PANTHER" id="PTHR47572">
    <property type="entry name" value="LIPOPROTEIN-RELATED"/>
    <property type="match status" value="1"/>
</dbReference>
<dbReference type="InterPro" id="IPR013658">
    <property type="entry name" value="SGL"/>
</dbReference>
<dbReference type="AlphaFoldDB" id="A0A395JPS2"/>
<dbReference type="Pfam" id="PF08450">
    <property type="entry name" value="SGL"/>
    <property type="match status" value="1"/>
</dbReference>
<accession>A0A395JPS2</accession>
<dbReference type="RefSeq" id="WP_113954326.1">
    <property type="nucleotide sequence ID" value="NZ_QNRT01000002.1"/>
</dbReference>
<organism evidence="2 3">
    <name type="scientific">Arenicella xantha</name>
    <dbReference type="NCBI Taxonomy" id="644221"/>
    <lineage>
        <taxon>Bacteria</taxon>
        <taxon>Pseudomonadati</taxon>
        <taxon>Pseudomonadota</taxon>
        <taxon>Gammaproteobacteria</taxon>
        <taxon>Arenicellales</taxon>
        <taxon>Arenicellaceae</taxon>
        <taxon>Arenicella</taxon>
    </lineage>
</organism>
<dbReference type="InterPro" id="IPR011042">
    <property type="entry name" value="6-blade_b-propeller_TolB-like"/>
</dbReference>
<dbReference type="InterPro" id="IPR051262">
    <property type="entry name" value="SMP-30/CGR1_Lactonase"/>
</dbReference>
<evidence type="ECO:0000313" key="2">
    <source>
        <dbReference type="EMBL" id="RBP51568.1"/>
    </source>
</evidence>
<proteinExistence type="predicted"/>
<protein>
    <submittedName>
        <fullName evidence="2">Gluconolactonase</fullName>
    </submittedName>
</protein>
<dbReference type="Gene3D" id="2.120.10.30">
    <property type="entry name" value="TolB, C-terminal domain"/>
    <property type="match status" value="2"/>
</dbReference>
<feature type="domain" description="SMP-30/Gluconolactonase/LRE-like region" evidence="1">
    <location>
        <begin position="19"/>
        <end position="329"/>
    </location>
</feature>
<name>A0A395JPS2_9GAMM</name>
<evidence type="ECO:0000313" key="3">
    <source>
        <dbReference type="Proteomes" id="UP000253083"/>
    </source>
</evidence>
<dbReference type="SUPFAM" id="SSF63829">
    <property type="entry name" value="Calcium-dependent phosphotriesterase"/>
    <property type="match status" value="1"/>
</dbReference>
<comment type="caution">
    <text evidence="2">The sequence shown here is derived from an EMBL/GenBank/DDBJ whole genome shotgun (WGS) entry which is preliminary data.</text>
</comment>
<keyword evidence="3" id="KW-1185">Reference proteome</keyword>
<dbReference type="Proteomes" id="UP000253083">
    <property type="component" value="Unassembled WGS sequence"/>
</dbReference>
<evidence type="ECO:0000259" key="1">
    <source>
        <dbReference type="Pfam" id="PF08450"/>
    </source>
</evidence>
<reference evidence="2 3" key="1">
    <citation type="submission" date="2018-06" db="EMBL/GenBank/DDBJ databases">
        <title>Genomic Encyclopedia of Type Strains, Phase IV (KMG-IV): sequencing the most valuable type-strain genomes for metagenomic binning, comparative biology and taxonomic classification.</title>
        <authorList>
            <person name="Goeker M."/>
        </authorList>
    </citation>
    <scope>NUCLEOTIDE SEQUENCE [LARGE SCALE GENOMIC DNA]</scope>
    <source>
        <strain evidence="2 3">DSM 24032</strain>
    </source>
</reference>
<sequence>MASLDLSSLEVMASGLGYPEGPIHCQDGSILLVEIKGEQLTLVPANGDPVKKIVAIPGGPNGAAVGPNNSIYICSNGGFDWIPINLPTGQSLSVGGNQPPNYTGGSLQKYDPASKCLSTLYTDCSNRESPPGTSQTPWDPAYALCGPDDLVVDAAGGIWFSDWGKMRDRDKDITGIYYAAADGSAIKQVVYPLNNPNGIALSPDGKRLYVALTFERKIVYYDVVAPGVIQANSVTGPAQGTLDGSHLLTANFVGQSVLDSMAIDCEGNLYVATMLPDGNNPMTNGGISIVTPTGDVSYFPIELPNHNFAPLPSNICFGGPDMKTVYITCGASGYLLKARSEVAGLKLNFNGSQFDATTLAG</sequence>
<dbReference type="EMBL" id="QNRT01000002">
    <property type="protein sequence ID" value="RBP51568.1"/>
    <property type="molecule type" value="Genomic_DNA"/>
</dbReference>
<dbReference type="OrthoDB" id="241638at2"/>
<dbReference type="InParanoid" id="A0A395JPS2"/>
<dbReference type="PANTHER" id="PTHR47572:SF5">
    <property type="entry name" value="BLR2277 PROTEIN"/>
    <property type="match status" value="1"/>
</dbReference>